<dbReference type="GO" id="GO:0006351">
    <property type="term" value="P:DNA-templated transcription"/>
    <property type="evidence" value="ECO:0007669"/>
    <property type="project" value="TreeGrafter"/>
</dbReference>
<keyword evidence="2" id="KW-0805">Transcription regulation</keyword>
<comment type="similarity">
    <text evidence="1">Belongs to the LysR transcriptional regulatory family.</text>
</comment>
<evidence type="ECO:0000313" key="7">
    <source>
        <dbReference type="EMBL" id="SDT27066.1"/>
    </source>
</evidence>
<dbReference type="SUPFAM" id="SSF53850">
    <property type="entry name" value="Periplasmic binding protein-like II"/>
    <property type="match status" value="1"/>
</dbReference>
<protein>
    <submittedName>
        <fullName evidence="7">DNA-binding transcriptional regulator, LysR family</fullName>
    </submittedName>
    <submittedName>
        <fullName evidence="6">LysR family transcriptional regulator</fullName>
    </submittedName>
</protein>
<dbReference type="CDD" id="cd08472">
    <property type="entry name" value="PBP2_CrgA_like_3"/>
    <property type="match status" value="1"/>
</dbReference>
<dbReference type="FunFam" id="1.10.10.10:FF:000001">
    <property type="entry name" value="LysR family transcriptional regulator"/>
    <property type="match status" value="1"/>
</dbReference>
<evidence type="ECO:0000313" key="9">
    <source>
        <dbReference type="Proteomes" id="UP000434925"/>
    </source>
</evidence>
<dbReference type="PANTHER" id="PTHR30537">
    <property type="entry name" value="HTH-TYPE TRANSCRIPTIONAL REGULATOR"/>
    <property type="match status" value="1"/>
</dbReference>
<dbReference type="Gene3D" id="3.40.190.290">
    <property type="match status" value="1"/>
</dbReference>
<gene>
    <name evidence="6" type="ORF">F7R14_18405</name>
    <name evidence="7" type="ORF">SAMN04490191_3722</name>
</gene>
<sequence>MELNDLRVFCRVAQLGSFTKAAEQLGVAKSRASAIVRTLEADVGSRLLQRNTRSVRLTPDGELFFERCRELLRESDHLQGMFRPAAGALQGRVRLDMPSLFGQELVMPHLRELLSAHPLLDLRISINDRRVDMIQEGVDCLIRIGPLPDSDLVARKLGTMKACNLASPAYLRQYGVPSSLADLAGHRVIHYANNLRSEEAAWRYAVDGEVQSVPMVSALAINSGSLLLAACRNGLGIMQVSVPASQRLIDSGELVEVLPEFRPPPIQASLLLPHRRHVAPRVEAVLNWLTQVTRPYMQERAS</sequence>
<dbReference type="AlphaFoldDB" id="A0A0J6HDS9"/>
<reference evidence="6 9" key="3">
    <citation type="submission" date="2019-09" db="EMBL/GenBank/DDBJ databases">
        <title>Draft genome sequences of 48 bacterial type strains from the CCUG.</title>
        <authorList>
            <person name="Tunovic T."/>
            <person name="Pineiro-Iglesias B."/>
            <person name="Unosson C."/>
            <person name="Inganas E."/>
            <person name="Ohlen M."/>
            <person name="Cardew S."/>
            <person name="Jensie-Markopoulos S."/>
            <person name="Salva-Serra F."/>
            <person name="Jaen-Luchoro D."/>
            <person name="Karlsson R."/>
            <person name="Svensson-Stadler L."/>
            <person name="Chun J."/>
            <person name="Moore E."/>
        </authorList>
    </citation>
    <scope>NUCLEOTIDE SEQUENCE [LARGE SCALE GENOMIC DNA]</scope>
    <source>
        <strain evidence="6 9">CCUG 51522</strain>
    </source>
</reference>
<evidence type="ECO:0000313" key="6">
    <source>
        <dbReference type="EMBL" id="KAB0502617.1"/>
    </source>
</evidence>
<evidence type="ECO:0000256" key="3">
    <source>
        <dbReference type="ARBA" id="ARBA00023125"/>
    </source>
</evidence>
<evidence type="ECO:0000256" key="4">
    <source>
        <dbReference type="ARBA" id="ARBA00023163"/>
    </source>
</evidence>
<dbReference type="InterPro" id="IPR036388">
    <property type="entry name" value="WH-like_DNA-bd_sf"/>
</dbReference>
<dbReference type="PROSITE" id="PS50931">
    <property type="entry name" value="HTH_LYSR"/>
    <property type="match status" value="1"/>
</dbReference>
<keyword evidence="4" id="KW-0804">Transcription</keyword>
<dbReference type="InterPro" id="IPR058163">
    <property type="entry name" value="LysR-type_TF_proteobact-type"/>
</dbReference>
<dbReference type="RefSeq" id="WP_048392865.1">
    <property type="nucleotide sequence ID" value="NZ_JYLB01000001.1"/>
</dbReference>
<evidence type="ECO:0000256" key="2">
    <source>
        <dbReference type="ARBA" id="ARBA00023015"/>
    </source>
</evidence>
<dbReference type="PATRIC" id="fig|163011.3.peg.1208"/>
<dbReference type="Gene3D" id="1.10.10.10">
    <property type="entry name" value="Winged helix-like DNA-binding domain superfamily/Winged helix DNA-binding domain"/>
    <property type="match status" value="1"/>
</dbReference>
<feature type="domain" description="HTH lysR-type" evidence="5">
    <location>
        <begin position="1"/>
        <end position="58"/>
    </location>
</feature>
<evidence type="ECO:0000256" key="1">
    <source>
        <dbReference type="ARBA" id="ARBA00009437"/>
    </source>
</evidence>
<dbReference type="EMBL" id="VZPO01000007">
    <property type="protein sequence ID" value="KAB0502617.1"/>
    <property type="molecule type" value="Genomic_DNA"/>
</dbReference>
<dbReference type="InterPro" id="IPR000847">
    <property type="entry name" value="LysR_HTH_N"/>
</dbReference>
<evidence type="ECO:0000313" key="8">
    <source>
        <dbReference type="Proteomes" id="UP000182814"/>
    </source>
</evidence>
<reference evidence="8" key="1">
    <citation type="submission" date="2016-10" db="EMBL/GenBank/DDBJ databases">
        <authorList>
            <person name="Varghese N."/>
            <person name="Submissions S."/>
        </authorList>
    </citation>
    <scope>NUCLEOTIDE SEQUENCE [LARGE SCALE GENOMIC DNA]</scope>
    <source>
        <strain evidence="8">BS3782</strain>
    </source>
</reference>
<reference evidence="7" key="2">
    <citation type="submission" date="2016-10" db="EMBL/GenBank/DDBJ databases">
        <authorList>
            <person name="de Groot N.N."/>
        </authorList>
    </citation>
    <scope>NUCLEOTIDE SEQUENCE [LARGE SCALE GENOMIC DNA]</scope>
    <source>
        <strain evidence="7">BS3782</strain>
    </source>
</reference>
<dbReference type="Pfam" id="PF03466">
    <property type="entry name" value="LysR_substrate"/>
    <property type="match status" value="1"/>
</dbReference>
<keyword evidence="3 7" id="KW-0238">DNA-binding</keyword>
<dbReference type="SUPFAM" id="SSF46785">
    <property type="entry name" value="Winged helix' DNA-binding domain"/>
    <property type="match status" value="1"/>
</dbReference>
<dbReference type="EMBL" id="LT629746">
    <property type="protein sequence ID" value="SDT27066.1"/>
    <property type="molecule type" value="Genomic_DNA"/>
</dbReference>
<dbReference type="InterPro" id="IPR036390">
    <property type="entry name" value="WH_DNA-bd_sf"/>
</dbReference>
<dbReference type="Pfam" id="PF00126">
    <property type="entry name" value="HTH_1"/>
    <property type="match status" value="1"/>
</dbReference>
<organism evidence="7 8">
    <name type="scientific">Pseudomonas lini</name>
    <dbReference type="NCBI Taxonomy" id="163011"/>
    <lineage>
        <taxon>Bacteria</taxon>
        <taxon>Pseudomonadati</taxon>
        <taxon>Pseudomonadota</taxon>
        <taxon>Gammaproteobacteria</taxon>
        <taxon>Pseudomonadales</taxon>
        <taxon>Pseudomonadaceae</taxon>
        <taxon>Pseudomonas</taxon>
    </lineage>
</organism>
<accession>A0A0J6HDS9</accession>
<dbReference type="GO" id="GO:0043565">
    <property type="term" value="F:sequence-specific DNA binding"/>
    <property type="evidence" value="ECO:0007669"/>
    <property type="project" value="TreeGrafter"/>
</dbReference>
<dbReference type="GO" id="GO:0003700">
    <property type="term" value="F:DNA-binding transcription factor activity"/>
    <property type="evidence" value="ECO:0007669"/>
    <property type="project" value="InterPro"/>
</dbReference>
<dbReference type="Proteomes" id="UP000182814">
    <property type="component" value="Chromosome I"/>
</dbReference>
<proteinExistence type="inferred from homology"/>
<dbReference type="InterPro" id="IPR005119">
    <property type="entry name" value="LysR_subst-bd"/>
</dbReference>
<keyword evidence="8" id="KW-1185">Reference proteome</keyword>
<dbReference type="Proteomes" id="UP000434925">
    <property type="component" value="Unassembled WGS sequence"/>
</dbReference>
<evidence type="ECO:0000259" key="5">
    <source>
        <dbReference type="PROSITE" id="PS50931"/>
    </source>
</evidence>
<dbReference type="PANTHER" id="PTHR30537:SF72">
    <property type="entry name" value="LYSR FAMILY TRANSCRIPTIONAL REGULATOR"/>
    <property type="match status" value="1"/>
</dbReference>
<name>A0A0J6HDS9_9PSED</name>